<dbReference type="GO" id="GO:0045259">
    <property type="term" value="C:proton-transporting ATP synthase complex"/>
    <property type="evidence" value="ECO:0007669"/>
    <property type="project" value="UniProtKB-KW"/>
</dbReference>
<dbReference type="InterPro" id="IPR008688">
    <property type="entry name" value="ATP_synth_Bsub_B/MI25"/>
</dbReference>
<keyword evidence="11" id="KW-1185">Reference proteome</keyword>
<evidence type="ECO:0000256" key="5">
    <source>
        <dbReference type="ARBA" id="ARBA00022792"/>
    </source>
</evidence>
<evidence type="ECO:0000256" key="1">
    <source>
        <dbReference type="ARBA" id="ARBA00007479"/>
    </source>
</evidence>
<evidence type="ECO:0000256" key="3">
    <source>
        <dbReference type="ARBA" id="ARBA00022547"/>
    </source>
</evidence>
<evidence type="ECO:0000256" key="2">
    <source>
        <dbReference type="ARBA" id="ARBA00022448"/>
    </source>
</evidence>
<keyword evidence="2 9" id="KW-0813">Transport</keyword>
<comment type="subunit">
    <text evidence="9">F-type ATPases have 2 components, CF(1) - the catalytic core - and CF(0) - the membrane proton channel. CF(1) and CF(0) have multiple subunits.</text>
</comment>
<dbReference type="STRING" id="7395.A0A1A9VLL3"/>
<dbReference type="PANTHER" id="PTHR12733:SF3">
    <property type="entry name" value="ATP SYNTHASE F(0) COMPLEX SUBUNIT B1, MITOCHONDRIAL"/>
    <property type="match status" value="1"/>
</dbReference>
<dbReference type="AlphaFoldDB" id="A0A1A9VLL3"/>
<keyword evidence="5 9" id="KW-0999">Mitochondrion inner membrane</keyword>
<sequence length="247" mass="28157">MHDILFKPVTCLSSRYLRKVRLGGAVPVGTGAIYKCVCGGFGRPSCPAKVRFGFIPEEWFTIFYKKTGVTGPYAFGLGLLTYLLSKEIYVCNHEFYIGISMGILSVAAVKKLGPSLAKYLDNEVDKIDNYWKQARITELNELQKLIDGELNEQWRAHGNILLMEVKKRNIHLQIEAAYRKALMECYKQVKRRLDYQVAVANVERRLNRKNMVAWMAKEMNEGLPDADEKELKKIKGDVCALSLQTKL</sequence>
<evidence type="ECO:0000256" key="7">
    <source>
        <dbReference type="ARBA" id="ARBA00023128"/>
    </source>
</evidence>
<dbReference type="SUPFAM" id="SSF161060">
    <property type="entry name" value="ATP synthase B chain-like"/>
    <property type="match status" value="1"/>
</dbReference>
<keyword evidence="4 9" id="KW-0375">Hydrogen ion transport</keyword>
<dbReference type="GO" id="GO:0005743">
    <property type="term" value="C:mitochondrial inner membrane"/>
    <property type="evidence" value="ECO:0007669"/>
    <property type="project" value="UniProtKB-SubCell"/>
</dbReference>
<comment type="similarity">
    <text evidence="1 9">Belongs to the eukaryotic ATPase B chain family.</text>
</comment>
<dbReference type="PANTHER" id="PTHR12733">
    <property type="entry name" value="MITOCHONDRIAL ATP SYNTHASE B CHAIN"/>
    <property type="match status" value="1"/>
</dbReference>
<dbReference type="Gene3D" id="1.20.5.2210">
    <property type="match status" value="1"/>
</dbReference>
<keyword evidence="7 9" id="KW-0496">Mitochondrion</keyword>
<dbReference type="VEuPathDB" id="VectorBase:GAUT040832"/>
<evidence type="ECO:0000313" key="11">
    <source>
        <dbReference type="Proteomes" id="UP000078200"/>
    </source>
</evidence>
<reference evidence="10" key="1">
    <citation type="submission" date="2020-05" db="UniProtKB">
        <authorList>
            <consortium name="EnsemblMetazoa"/>
        </authorList>
    </citation>
    <scope>IDENTIFICATION</scope>
    <source>
        <strain evidence="10">TTRI</strain>
    </source>
</reference>
<comment type="function">
    <text evidence="9">Subunit b, of the mitochondrial membrane ATP synthase complex (F(1)F(0) ATP synthase or Complex V) that produces ATP from ADP in the presence of a proton gradient across the membrane which is generated by electron transport complexes of the respiratory chain. ATP synthase complex consist of a soluble F(1) head domain - the catalytic core - and a membrane F(1) domain - the membrane proton channel. These two domains are linked by a central stalk rotating inside the F(1) region and a stationary peripheral stalk. During catalysis, ATP synthesis in the catalytic domain of F(1) is coupled via a rotary mechanism of the central stalk subunits to proton translocation. In vivo, can only synthesize ATP although its ATP hydrolase activity can be activated artificially in vitro. Part of the complex F(0) domain. Part of the complex F(0) domain and the peripheric stalk, which acts as a stator to hold the catalytic alpha(3)beta(3) subcomplex and subunit a/ATP6 static relative to the rotary elements.</text>
</comment>
<proteinExistence type="inferred from homology"/>
<accession>A0A1A9VLL3</accession>
<evidence type="ECO:0000256" key="9">
    <source>
        <dbReference type="RuleBase" id="RU368017"/>
    </source>
</evidence>
<evidence type="ECO:0000256" key="6">
    <source>
        <dbReference type="ARBA" id="ARBA00023065"/>
    </source>
</evidence>
<dbReference type="InterPro" id="IPR013837">
    <property type="entry name" value="ATP_synth_F0_suB"/>
</dbReference>
<keyword evidence="8 9" id="KW-0472">Membrane</keyword>
<keyword evidence="3 9" id="KW-0138">CF(0)</keyword>
<evidence type="ECO:0000313" key="10">
    <source>
        <dbReference type="EnsemblMetazoa" id="GAUT040832-PA"/>
    </source>
</evidence>
<evidence type="ECO:0000256" key="4">
    <source>
        <dbReference type="ARBA" id="ARBA00022781"/>
    </source>
</evidence>
<keyword evidence="6 9" id="KW-0406">Ion transport</keyword>
<dbReference type="Proteomes" id="UP000078200">
    <property type="component" value="Unassembled WGS sequence"/>
</dbReference>
<dbReference type="GO" id="GO:0046933">
    <property type="term" value="F:proton-transporting ATP synthase activity, rotational mechanism"/>
    <property type="evidence" value="ECO:0007669"/>
    <property type="project" value="TreeGrafter"/>
</dbReference>
<dbReference type="Pfam" id="PF05405">
    <property type="entry name" value="Mt_ATP-synt_B"/>
    <property type="match status" value="1"/>
</dbReference>
<organism evidence="10 11">
    <name type="scientific">Glossina austeni</name>
    <name type="common">Savannah tsetse fly</name>
    <dbReference type="NCBI Taxonomy" id="7395"/>
    <lineage>
        <taxon>Eukaryota</taxon>
        <taxon>Metazoa</taxon>
        <taxon>Ecdysozoa</taxon>
        <taxon>Arthropoda</taxon>
        <taxon>Hexapoda</taxon>
        <taxon>Insecta</taxon>
        <taxon>Pterygota</taxon>
        <taxon>Neoptera</taxon>
        <taxon>Endopterygota</taxon>
        <taxon>Diptera</taxon>
        <taxon>Brachycera</taxon>
        <taxon>Muscomorpha</taxon>
        <taxon>Hippoboscoidea</taxon>
        <taxon>Glossinidae</taxon>
        <taxon>Glossina</taxon>
    </lineage>
</organism>
<protein>
    <recommendedName>
        <fullName evidence="9">ATP synthase subunit b</fullName>
    </recommendedName>
</protein>
<dbReference type="EnsemblMetazoa" id="GAUT040832-RA">
    <property type="protein sequence ID" value="GAUT040832-PA"/>
    <property type="gene ID" value="GAUT040832"/>
</dbReference>
<comment type="subcellular location">
    <subcellularLocation>
        <location evidence="9">Mitochondrion</location>
    </subcellularLocation>
    <subcellularLocation>
        <location evidence="9">Mitochondrion inner membrane</location>
    </subcellularLocation>
</comment>
<name>A0A1A9VLL3_GLOAU</name>
<evidence type="ECO:0000256" key="8">
    <source>
        <dbReference type="ARBA" id="ARBA00023136"/>
    </source>
</evidence>